<proteinExistence type="predicted"/>
<sequence length="572" mass="64741">MSSLERLPPEILQEIVSYLHDGYERHHFGGYDPPLGQHEIAGIKRRSYLASLRAVNLLFYDVITPILFQHAIIYSGSVITRWGVTAVTSNGVTGTARLVKLSKHPQLREIVRRLEICLKIRGPNDFQDYKPVIEERDKDLEYIARMGSVIHSALPRFTNLKILKLNFEDIPYSYSQDFDDPGMGSCCWVQDTENFFESLATALYRSGLNNLEELDLSLPLAYDFGHFLEDDDDGGPHSPKAFFKRLKRLSVHYGHCTEEDEDLEFRYNQSNQKYDVFLRELIPLATNLNTLKAKGPDVLVLDSSSLEPLTLEVLDLQSLSITGETLIALFERSTALREVVLMGVYLESGTWVDILTALSKTTLTDFYIETCGYQKDGETILRVPINPTLQARQDDSYIETNRAEDLDACELVFARVHENMRKIHGDKYDEAAAEKKREILHQDIIRKTGSLGEFCRRFFAEIEQEEDSDDDEDSDEIDSEDDGENIAEFLEIAFDQRTGEIFDARDSDDEDGGSSDVTSSDSDLSGDEANKHAKQRGENGENPATSQQSRSSIIVIICLSLVVILTSIPSRF</sequence>
<feature type="region of interest" description="Disordered" evidence="1">
    <location>
        <begin position="462"/>
        <end position="483"/>
    </location>
</feature>
<reference evidence="2" key="2">
    <citation type="submission" date="2020-10" db="EMBL/GenBank/DDBJ databases">
        <authorList>
            <person name="Peck L.D."/>
            <person name="Nowell R.W."/>
            <person name="Flood J."/>
            <person name="Ryan M.J."/>
            <person name="Barraclough T.G."/>
        </authorList>
    </citation>
    <scope>NUCLEOTIDE SEQUENCE</scope>
    <source>
        <strain evidence="2">IMI 127659i</strain>
    </source>
</reference>
<evidence type="ECO:0000313" key="3">
    <source>
        <dbReference type="Proteomes" id="UP000750502"/>
    </source>
</evidence>
<dbReference type="InterPro" id="IPR032675">
    <property type="entry name" value="LRR_dom_sf"/>
</dbReference>
<accession>A0A9P7L937</accession>
<dbReference type="SUPFAM" id="SSF52047">
    <property type="entry name" value="RNI-like"/>
    <property type="match status" value="1"/>
</dbReference>
<organism evidence="2 3">
    <name type="scientific">Fusarium xylarioides</name>
    <dbReference type="NCBI Taxonomy" id="221167"/>
    <lineage>
        <taxon>Eukaryota</taxon>
        <taxon>Fungi</taxon>
        <taxon>Dikarya</taxon>
        <taxon>Ascomycota</taxon>
        <taxon>Pezizomycotina</taxon>
        <taxon>Sordariomycetes</taxon>
        <taxon>Hypocreomycetidae</taxon>
        <taxon>Hypocreales</taxon>
        <taxon>Nectriaceae</taxon>
        <taxon>Fusarium</taxon>
        <taxon>Fusarium fujikuroi species complex</taxon>
    </lineage>
</organism>
<gene>
    <name evidence="2" type="ORF">H9Q72_003082</name>
</gene>
<feature type="compositionally biased region" description="Low complexity" evidence="1">
    <location>
        <begin position="514"/>
        <end position="523"/>
    </location>
</feature>
<protein>
    <submittedName>
        <fullName evidence="2">Uncharacterized protein</fullName>
    </submittedName>
</protein>
<feature type="compositionally biased region" description="Basic and acidic residues" evidence="1">
    <location>
        <begin position="528"/>
        <end position="539"/>
    </location>
</feature>
<evidence type="ECO:0000313" key="2">
    <source>
        <dbReference type="EMBL" id="KAG5769800.1"/>
    </source>
</evidence>
<evidence type="ECO:0000256" key="1">
    <source>
        <dbReference type="SAM" id="MobiDB-lite"/>
    </source>
</evidence>
<dbReference type="AlphaFoldDB" id="A0A9P7L937"/>
<keyword evidence="3" id="KW-1185">Reference proteome</keyword>
<dbReference type="Proteomes" id="UP000750502">
    <property type="component" value="Unassembled WGS sequence"/>
</dbReference>
<reference evidence="2" key="1">
    <citation type="journal article" date="2020" name="bioRxiv">
        <title>Historical genomics reveals the evolutionary mechanisms behind multiple outbreaks of the host-specific coffee wilt pathogen Fusarium xylarioides.</title>
        <authorList>
            <person name="Peck D."/>
            <person name="Nowell R.W."/>
            <person name="Flood J."/>
            <person name="Ryan M.J."/>
            <person name="Barraclough T.G."/>
        </authorList>
    </citation>
    <scope>NUCLEOTIDE SEQUENCE</scope>
    <source>
        <strain evidence="2">IMI 127659i</strain>
    </source>
</reference>
<comment type="caution">
    <text evidence="2">The sequence shown here is derived from an EMBL/GenBank/DDBJ whole genome shotgun (WGS) entry which is preliminary data.</text>
</comment>
<dbReference type="EMBL" id="JADFTT010000069">
    <property type="protein sequence ID" value="KAG5769800.1"/>
    <property type="molecule type" value="Genomic_DNA"/>
</dbReference>
<name>A0A9P7L937_9HYPO</name>
<dbReference type="Gene3D" id="3.80.10.10">
    <property type="entry name" value="Ribonuclease Inhibitor"/>
    <property type="match status" value="1"/>
</dbReference>
<feature type="region of interest" description="Disordered" evidence="1">
    <location>
        <begin position="503"/>
        <end position="549"/>
    </location>
</feature>
<dbReference type="OrthoDB" id="4505556at2759"/>